<reference evidence="2" key="1">
    <citation type="submission" date="2020-07" db="EMBL/GenBank/DDBJ databases">
        <title>Multicomponent nature underlies the extraordinary mechanical properties of spider dragline silk.</title>
        <authorList>
            <person name="Kono N."/>
            <person name="Nakamura H."/>
            <person name="Mori M."/>
            <person name="Yoshida Y."/>
            <person name="Ohtoshi R."/>
            <person name="Malay A.D."/>
            <person name="Moran D.A.P."/>
            <person name="Tomita M."/>
            <person name="Numata K."/>
            <person name="Arakawa K."/>
        </authorList>
    </citation>
    <scope>NUCLEOTIDE SEQUENCE</scope>
</reference>
<gene>
    <name evidence="2" type="ORF">TNCT_466411</name>
</gene>
<feature type="region of interest" description="Disordered" evidence="1">
    <location>
        <begin position="57"/>
        <end position="78"/>
    </location>
</feature>
<dbReference type="OrthoDB" id="10258914at2759"/>
<proteinExistence type="predicted"/>
<dbReference type="EMBL" id="BMAO01010904">
    <property type="protein sequence ID" value="GFQ70226.1"/>
    <property type="molecule type" value="Genomic_DNA"/>
</dbReference>
<feature type="region of interest" description="Disordered" evidence="1">
    <location>
        <begin position="1"/>
        <end position="40"/>
    </location>
</feature>
<evidence type="ECO:0000313" key="2">
    <source>
        <dbReference type="EMBL" id="GFQ70226.1"/>
    </source>
</evidence>
<organism evidence="2 3">
    <name type="scientific">Trichonephila clavata</name>
    <name type="common">Joro spider</name>
    <name type="synonym">Nephila clavata</name>
    <dbReference type="NCBI Taxonomy" id="2740835"/>
    <lineage>
        <taxon>Eukaryota</taxon>
        <taxon>Metazoa</taxon>
        <taxon>Ecdysozoa</taxon>
        <taxon>Arthropoda</taxon>
        <taxon>Chelicerata</taxon>
        <taxon>Arachnida</taxon>
        <taxon>Araneae</taxon>
        <taxon>Araneomorphae</taxon>
        <taxon>Entelegynae</taxon>
        <taxon>Araneoidea</taxon>
        <taxon>Nephilidae</taxon>
        <taxon>Trichonephila</taxon>
    </lineage>
</organism>
<feature type="non-terminal residue" evidence="2">
    <location>
        <position position="1"/>
    </location>
</feature>
<protein>
    <submittedName>
        <fullName evidence="2">Uncharacterized protein</fullName>
    </submittedName>
</protein>
<evidence type="ECO:0000313" key="3">
    <source>
        <dbReference type="Proteomes" id="UP000887116"/>
    </source>
</evidence>
<feature type="compositionally biased region" description="Basic residues" evidence="1">
    <location>
        <begin position="1"/>
        <end position="13"/>
    </location>
</feature>
<sequence>PVREKSHRPHSSRSARPPSARSKRTKPKEEDNPIMEITREPVMVTQTPNSPVKAEQNFENMLLPSFRPPSARPPSARP</sequence>
<evidence type="ECO:0000256" key="1">
    <source>
        <dbReference type="SAM" id="MobiDB-lite"/>
    </source>
</evidence>
<dbReference type="AlphaFoldDB" id="A0A8X6F5H1"/>
<dbReference type="Proteomes" id="UP000887116">
    <property type="component" value="Unassembled WGS sequence"/>
</dbReference>
<name>A0A8X6F5H1_TRICU</name>
<feature type="compositionally biased region" description="Pro residues" evidence="1">
    <location>
        <begin position="66"/>
        <end position="78"/>
    </location>
</feature>
<keyword evidence="3" id="KW-1185">Reference proteome</keyword>
<accession>A0A8X6F5H1</accession>
<comment type="caution">
    <text evidence="2">The sequence shown here is derived from an EMBL/GenBank/DDBJ whole genome shotgun (WGS) entry which is preliminary data.</text>
</comment>